<dbReference type="PANTHER" id="PTHR43752:SF2">
    <property type="entry name" value="BNR_ASP-BOX REPEAT FAMILY PROTEIN"/>
    <property type="match status" value="1"/>
</dbReference>
<dbReference type="GeneID" id="93151221"/>
<evidence type="ECO:0000313" key="3">
    <source>
        <dbReference type="EMBL" id="EFC98456.1"/>
    </source>
</evidence>
<dbReference type="InterPro" id="IPR011040">
    <property type="entry name" value="Sialidase"/>
</dbReference>
<name>D3AIA3_9FIRM</name>
<dbReference type="Proteomes" id="UP000004968">
    <property type="component" value="Unassembled WGS sequence"/>
</dbReference>
<dbReference type="AlphaFoldDB" id="D3AIA3"/>
<evidence type="ECO:0000313" key="4">
    <source>
        <dbReference type="Proteomes" id="UP000004968"/>
    </source>
</evidence>
<feature type="compositionally biased region" description="Basic and acidic residues" evidence="1">
    <location>
        <begin position="78"/>
        <end position="91"/>
    </location>
</feature>
<feature type="region of interest" description="Disordered" evidence="1">
    <location>
        <begin position="75"/>
        <end position="98"/>
    </location>
</feature>
<dbReference type="Gene3D" id="2.120.10.10">
    <property type="match status" value="1"/>
</dbReference>
<proteinExistence type="predicted"/>
<reference evidence="3 4" key="1">
    <citation type="submission" date="2010-01" db="EMBL/GenBank/DDBJ databases">
        <authorList>
            <person name="Weinstock G."/>
            <person name="Sodergren E."/>
            <person name="Clifton S."/>
            <person name="Fulton L."/>
            <person name="Fulton B."/>
            <person name="Courtney L."/>
            <person name="Fronick C."/>
            <person name="Harrison M."/>
            <person name="Strong C."/>
            <person name="Farmer C."/>
            <person name="Delahaunty K."/>
            <person name="Markovic C."/>
            <person name="Hall O."/>
            <person name="Minx P."/>
            <person name="Tomlinson C."/>
            <person name="Mitreva M."/>
            <person name="Nelson J."/>
            <person name="Hou S."/>
            <person name="Wollam A."/>
            <person name="Pepin K.H."/>
            <person name="Johnson M."/>
            <person name="Bhonagiri V."/>
            <person name="Nash W.E."/>
            <person name="Warren W."/>
            <person name="Chinwalla A."/>
            <person name="Mardis E.R."/>
            <person name="Wilson R.K."/>
        </authorList>
    </citation>
    <scope>NUCLEOTIDE SEQUENCE [LARGE SCALE GENOMIC DNA]</scope>
    <source>
        <strain evidence="3 4">DSM 13479</strain>
    </source>
</reference>
<accession>D3AIA3</accession>
<sequence>MDYPVLPGLRPDGKIYYNEEMGILEAELFPGGKTAHAPALLELSDGSMLCVWFTGTYEGSADVSIVCSKLPAGAKSWKRPEPVSKDPERSEQNPSLFTGPEGDVWAVYTAQLDRMPGKDNMQYTSVIRCQKSVDGGETWGEAETLFSRQGSFCRQPIQILENGRWIFANWLCSDSLTGLAGDPTVFQLSDDQGKTWRMVRMPDSNGRVHANVVELGGGRLAAFMRSRSADFIYRSESQDWGENWTVPMATSLPNNNSSISAIRLKSGRIGIAYNPTHAANPIAGTAAWPGLRCPVAVALSEDEGLTWPVIRYMERGEGYAGPENRTNNRQYEYPYLMQGTDGRLHLAFAGKDRSCIKYMCFTEDDVMGKKREKEGLYNPTAGAFTDIKK</sequence>
<comment type="caution">
    <text evidence="3">The sequence shown here is derived from an EMBL/GenBank/DDBJ whole genome shotgun (WGS) entry which is preliminary data.</text>
</comment>
<dbReference type="CDD" id="cd15482">
    <property type="entry name" value="Sialidase_non-viral"/>
    <property type="match status" value="1"/>
</dbReference>
<evidence type="ECO:0000259" key="2">
    <source>
        <dbReference type="Pfam" id="PF13088"/>
    </source>
</evidence>
<gene>
    <name evidence="3" type="ORF">CLOSTHATH_03343</name>
</gene>
<organism evidence="3 4">
    <name type="scientific">Hungatella hathewayi DSM 13479</name>
    <dbReference type="NCBI Taxonomy" id="566550"/>
    <lineage>
        <taxon>Bacteria</taxon>
        <taxon>Bacillati</taxon>
        <taxon>Bacillota</taxon>
        <taxon>Clostridia</taxon>
        <taxon>Lachnospirales</taxon>
        <taxon>Lachnospiraceae</taxon>
        <taxon>Hungatella</taxon>
    </lineage>
</organism>
<protein>
    <submittedName>
        <fullName evidence="3">BNR/Asp-box repeat protein</fullName>
    </submittedName>
</protein>
<evidence type="ECO:0000256" key="1">
    <source>
        <dbReference type="SAM" id="MobiDB-lite"/>
    </source>
</evidence>
<dbReference type="RefSeq" id="WP_006773816.1">
    <property type="nucleotide sequence ID" value="NZ_GG667663.1"/>
</dbReference>
<feature type="domain" description="Sialidase" evidence="2">
    <location>
        <begin position="46"/>
        <end position="346"/>
    </location>
</feature>
<dbReference type="Pfam" id="PF13088">
    <property type="entry name" value="BNR_2"/>
    <property type="match status" value="1"/>
</dbReference>
<dbReference type="PANTHER" id="PTHR43752">
    <property type="entry name" value="BNR/ASP-BOX REPEAT FAMILY PROTEIN"/>
    <property type="match status" value="1"/>
</dbReference>
<dbReference type="SUPFAM" id="SSF50939">
    <property type="entry name" value="Sialidases"/>
    <property type="match status" value="1"/>
</dbReference>
<dbReference type="EMBL" id="ACIO01000274">
    <property type="protein sequence ID" value="EFC98456.1"/>
    <property type="molecule type" value="Genomic_DNA"/>
</dbReference>
<dbReference type="HOGENOM" id="CLU_007128_0_0_9"/>
<dbReference type="InterPro" id="IPR036278">
    <property type="entry name" value="Sialidase_sf"/>
</dbReference>